<dbReference type="GO" id="GO:0016616">
    <property type="term" value="F:oxidoreductase activity, acting on the CH-OH group of donors, NAD or NADP as acceptor"/>
    <property type="evidence" value="ECO:0007669"/>
    <property type="project" value="InterPro"/>
</dbReference>
<name>A0A2V5KCX5_9BACL</name>
<dbReference type="PANTHER" id="PTHR42789">
    <property type="entry name" value="D-ISOMER SPECIFIC 2-HYDROXYACID DEHYDROGENASE FAMILY PROTEIN (AFU_ORTHOLOGUE AFUA_6G10090)"/>
    <property type="match status" value="1"/>
</dbReference>
<dbReference type="InterPro" id="IPR036291">
    <property type="entry name" value="NAD(P)-bd_dom_sf"/>
</dbReference>
<feature type="domain" description="D-isomer specific 2-hydroxyacid dehydrogenase NAD-binding" evidence="4">
    <location>
        <begin position="117"/>
        <end position="291"/>
    </location>
</feature>
<dbReference type="RefSeq" id="WP_110838447.1">
    <property type="nucleotide sequence ID" value="NZ_QJVJ01000001.1"/>
</dbReference>
<protein>
    <submittedName>
        <fullName evidence="5">Hydroxyacid dehydrogenase</fullName>
    </submittedName>
</protein>
<dbReference type="OrthoDB" id="9805416at2"/>
<dbReference type="EMBL" id="QJVJ01000001">
    <property type="protein sequence ID" value="PYI57408.1"/>
    <property type="molecule type" value="Genomic_DNA"/>
</dbReference>
<evidence type="ECO:0000256" key="3">
    <source>
        <dbReference type="ARBA" id="ARBA00023027"/>
    </source>
</evidence>
<evidence type="ECO:0000259" key="4">
    <source>
        <dbReference type="Pfam" id="PF02826"/>
    </source>
</evidence>
<dbReference type="Pfam" id="PF02826">
    <property type="entry name" value="2-Hacid_dh_C"/>
    <property type="match status" value="1"/>
</dbReference>
<evidence type="ECO:0000256" key="1">
    <source>
        <dbReference type="ARBA" id="ARBA00005854"/>
    </source>
</evidence>
<comment type="similarity">
    <text evidence="1">Belongs to the D-isomer specific 2-hydroxyacid dehydrogenase family.</text>
</comment>
<evidence type="ECO:0000256" key="2">
    <source>
        <dbReference type="ARBA" id="ARBA00023002"/>
    </source>
</evidence>
<dbReference type="Gene3D" id="3.40.50.720">
    <property type="entry name" value="NAD(P)-binding Rossmann-like Domain"/>
    <property type="match status" value="2"/>
</dbReference>
<dbReference type="Proteomes" id="UP000247476">
    <property type="component" value="Unassembled WGS sequence"/>
</dbReference>
<evidence type="ECO:0000313" key="6">
    <source>
        <dbReference type="Proteomes" id="UP000247476"/>
    </source>
</evidence>
<dbReference type="InterPro" id="IPR050857">
    <property type="entry name" value="D-2-hydroxyacid_DH"/>
</dbReference>
<organism evidence="5 6">
    <name type="scientific">Paenibacillus flagellatus</name>
    <dbReference type="NCBI Taxonomy" id="2211139"/>
    <lineage>
        <taxon>Bacteria</taxon>
        <taxon>Bacillati</taxon>
        <taxon>Bacillota</taxon>
        <taxon>Bacilli</taxon>
        <taxon>Bacillales</taxon>
        <taxon>Paenibacillaceae</taxon>
        <taxon>Paenibacillus</taxon>
    </lineage>
</organism>
<dbReference type="InterPro" id="IPR006140">
    <property type="entry name" value="D-isomer_DH_NAD-bd"/>
</dbReference>
<keyword evidence="2" id="KW-0560">Oxidoreductase</keyword>
<dbReference type="SUPFAM" id="SSF52283">
    <property type="entry name" value="Formate/glycerate dehydrogenase catalytic domain-like"/>
    <property type="match status" value="1"/>
</dbReference>
<keyword evidence="3" id="KW-0520">NAD</keyword>
<dbReference type="AlphaFoldDB" id="A0A2V5KCX5"/>
<comment type="caution">
    <text evidence="5">The sequence shown here is derived from an EMBL/GenBank/DDBJ whole genome shotgun (WGS) entry which is preliminary data.</text>
</comment>
<evidence type="ECO:0000313" key="5">
    <source>
        <dbReference type="EMBL" id="PYI57408.1"/>
    </source>
</evidence>
<proteinExistence type="inferred from homology"/>
<reference evidence="5 6" key="1">
    <citation type="submission" date="2018-05" db="EMBL/GenBank/DDBJ databases">
        <title>Paenibacillus flagellatus sp. nov., isolated from selenium mineral soil.</title>
        <authorList>
            <person name="Dai X."/>
        </authorList>
    </citation>
    <scope>NUCLEOTIDE SEQUENCE [LARGE SCALE GENOMIC DNA]</scope>
    <source>
        <strain evidence="5 6">DXL2</strain>
    </source>
</reference>
<dbReference type="PANTHER" id="PTHR42789:SF1">
    <property type="entry name" value="D-ISOMER SPECIFIC 2-HYDROXYACID DEHYDROGENASE FAMILY PROTEIN (AFU_ORTHOLOGUE AFUA_6G10090)"/>
    <property type="match status" value="1"/>
</dbReference>
<sequence>MKTLVAIADPGLRELLWPESVTIKLATFSEVDFVTAGEPFTSDDLAERIGEYDACITSWGSPLFTPEALARAERLKVIGHGAGSVASIVREDVFATPIAVTSANGVLALSTAECTVSLMLAGAWDLAGNAARLKRGEWSVPFRDTVLGLTGRVVGLVGYGEISKHVIKMLKPFGVRILLYSGYCPPDEAAEQGVELCGLNELFERSDIVSIHSSWTPRTEGMIGAEQLSRLRDGALLVNTARGAIVQERALTEELRKGRIYATLDVFDREPLPPDHELLSLPNALCVPHIGGFHGLLKRRLCDFIVDELHRFAKGEELLGRVTPDHYRRLTPR</sequence>
<dbReference type="GO" id="GO:0051287">
    <property type="term" value="F:NAD binding"/>
    <property type="evidence" value="ECO:0007669"/>
    <property type="project" value="InterPro"/>
</dbReference>
<dbReference type="SUPFAM" id="SSF51735">
    <property type="entry name" value="NAD(P)-binding Rossmann-fold domains"/>
    <property type="match status" value="1"/>
</dbReference>
<dbReference type="CDD" id="cd12167">
    <property type="entry name" value="2-Hacid_dh_8"/>
    <property type="match status" value="1"/>
</dbReference>
<accession>A0A2V5KCX5</accession>
<keyword evidence="6" id="KW-1185">Reference proteome</keyword>
<gene>
    <name evidence="5" type="ORF">DLM86_02925</name>
</gene>